<evidence type="ECO:0000256" key="8">
    <source>
        <dbReference type="ARBA" id="ARBA00022848"/>
    </source>
</evidence>
<name>A0A8J5JF41_HOMAM</name>
<dbReference type="Gene3D" id="1.10.630.10">
    <property type="entry name" value="Cytochrome P450"/>
    <property type="match status" value="1"/>
</dbReference>
<keyword evidence="15" id="KW-1185">Reference proteome</keyword>
<dbReference type="PANTHER" id="PTHR24292">
    <property type="entry name" value="CYTOCHROME P450"/>
    <property type="match status" value="1"/>
</dbReference>
<feature type="chain" id="PRO_5035213418" evidence="13">
    <location>
        <begin position="16"/>
        <end position="440"/>
    </location>
</feature>
<dbReference type="EMBL" id="JAHLQT010042530">
    <property type="protein sequence ID" value="KAG7155223.1"/>
    <property type="molecule type" value="Genomic_DNA"/>
</dbReference>
<dbReference type="GO" id="GO:0016705">
    <property type="term" value="F:oxidoreductase activity, acting on paired donors, with incorporation or reduction of molecular oxygen"/>
    <property type="evidence" value="ECO:0007669"/>
    <property type="project" value="InterPro"/>
</dbReference>
<evidence type="ECO:0000256" key="3">
    <source>
        <dbReference type="ARBA" id="ARBA00004406"/>
    </source>
</evidence>
<keyword evidence="8" id="KW-0492">Microsome</keyword>
<dbReference type="GO" id="GO:0005789">
    <property type="term" value="C:endoplasmic reticulum membrane"/>
    <property type="evidence" value="ECO:0007669"/>
    <property type="project" value="UniProtKB-SubCell"/>
</dbReference>
<evidence type="ECO:0000256" key="6">
    <source>
        <dbReference type="ARBA" id="ARBA00022723"/>
    </source>
</evidence>
<comment type="caution">
    <text evidence="14">The sequence shown here is derived from an EMBL/GenBank/DDBJ whole genome shotgun (WGS) entry which is preliminary data.</text>
</comment>
<evidence type="ECO:0000256" key="11">
    <source>
        <dbReference type="ARBA" id="ARBA00023033"/>
    </source>
</evidence>
<evidence type="ECO:0000256" key="1">
    <source>
        <dbReference type="ARBA" id="ARBA00001971"/>
    </source>
</evidence>
<protein>
    <submittedName>
        <fullName evidence="14">Cytochrome P450 6k1-like 2</fullName>
    </submittedName>
</protein>
<accession>A0A8J5JF41</accession>
<keyword evidence="7" id="KW-0256">Endoplasmic reticulum</keyword>
<feature type="signal peptide" evidence="13">
    <location>
        <begin position="1"/>
        <end position="15"/>
    </location>
</feature>
<dbReference type="GO" id="GO:0005506">
    <property type="term" value="F:iron ion binding"/>
    <property type="evidence" value="ECO:0007669"/>
    <property type="project" value="InterPro"/>
</dbReference>
<sequence>MLFTVALLVVTLVTAAWLYSKYCHNYWAARGVVTIPGYIPFLGHSHKLYRTSYPRWLYIDEVYKNLAESKFCGYYEQLTPTFMLMDPELVKTILIKDFDHFVDRRHIRLTSKRDGVFTEMLTTINGDHWKGIRSVVSPTFSSGRMKGIFPLVALKADALVDYIHRQIKSHSALPLQKTFALFALEVISSCAFGMETNAFECGGETTFNVMVEKLFAVSFFRKIKLFLYLLSPRITSFFKISLTAPEIVFFENVIMETMKQREKGGKRGDFLDLMMEAREDQKDPNLKAPKYPLKDATIVANSILFILAGYETTATTLSFVAFLLAQHPEQQQRLRQELENIVKEYGTLTYQGIMEAKFLDACISGMRFALMETKLALAKTFLEFEVSCAPGQEQMEFAKEIRIMKPSPDMKIVFKPLINCEQELARRDCDFSHTVAKEEQ</sequence>
<reference evidence="14" key="1">
    <citation type="journal article" date="2021" name="Sci. Adv.">
        <title>The American lobster genome reveals insights on longevity, neural, and immune adaptations.</title>
        <authorList>
            <person name="Polinski J.M."/>
            <person name="Zimin A.V."/>
            <person name="Clark K.F."/>
            <person name="Kohn A.B."/>
            <person name="Sadowski N."/>
            <person name="Timp W."/>
            <person name="Ptitsyn A."/>
            <person name="Khanna P."/>
            <person name="Romanova D.Y."/>
            <person name="Williams P."/>
            <person name="Greenwood S.J."/>
            <person name="Moroz L.L."/>
            <person name="Walt D.R."/>
            <person name="Bodnar A.G."/>
        </authorList>
    </citation>
    <scope>NUCLEOTIDE SEQUENCE</scope>
    <source>
        <strain evidence="14">GMGI-L3</strain>
    </source>
</reference>
<evidence type="ECO:0000256" key="10">
    <source>
        <dbReference type="ARBA" id="ARBA00023004"/>
    </source>
</evidence>
<keyword evidence="5" id="KW-0349">Heme</keyword>
<evidence type="ECO:0000256" key="7">
    <source>
        <dbReference type="ARBA" id="ARBA00022824"/>
    </source>
</evidence>
<dbReference type="GO" id="GO:0020037">
    <property type="term" value="F:heme binding"/>
    <property type="evidence" value="ECO:0007669"/>
    <property type="project" value="InterPro"/>
</dbReference>
<evidence type="ECO:0000256" key="13">
    <source>
        <dbReference type="SAM" id="SignalP"/>
    </source>
</evidence>
<keyword evidence="13" id="KW-0732">Signal</keyword>
<dbReference type="SUPFAM" id="SSF48264">
    <property type="entry name" value="Cytochrome P450"/>
    <property type="match status" value="1"/>
</dbReference>
<comment type="similarity">
    <text evidence="4">Belongs to the cytochrome P450 family.</text>
</comment>
<dbReference type="InterPro" id="IPR001128">
    <property type="entry name" value="Cyt_P450"/>
</dbReference>
<dbReference type="InterPro" id="IPR002402">
    <property type="entry name" value="Cyt_P450_E_grp-II"/>
</dbReference>
<keyword evidence="12" id="KW-0472">Membrane</keyword>
<evidence type="ECO:0000256" key="5">
    <source>
        <dbReference type="ARBA" id="ARBA00022617"/>
    </source>
</evidence>
<evidence type="ECO:0000313" key="15">
    <source>
        <dbReference type="Proteomes" id="UP000747542"/>
    </source>
</evidence>
<evidence type="ECO:0000256" key="2">
    <source>
        <dbReference type="ARBA" id="ARBA00004174"/>
    </source>
</evidence>
<evidence type="ECO:0000256" key="12">
    <source>
        <dbReference type="ARBA" id="ARBA00023136"/>
    </source>
</evidence>
<dbReference type="AlphaFoldDB" id="A0A8J5JF41"/>
<comment type="subcellular location">
    <subcellularLocation>
        <location evidence="3">Endoplasmic reticulum membrane</location>
        <topology evidence="3">Peripheral membrane protein</topology>
    </subcellularLocation>
    <subcellularLocation>
        <location evidence="2">Microsome membrane</location>
        <topology evidence="2">Peripheral membrane protein</topology>
    </subcellularLocation>
</comment>
<gene>
    <name evidence="14" type="primary">Cyp6K1-L2</name>
    <name evidence="14" type="ORF">Hamer_G025699</name>
</gene>
<dbReference type="Proteomes" id="UP000747542">
    <property type="component" value="Unassembled WGS sequence"/>
</dbReference>
<evidence type="ECO:0000313" key="14">
    <source>
        <dbReference type="EMBL" id="KAG7155223.1"/>
    </source>
</evidence>
<evidence type="ECO:0000256" key="4">
    <source>
        <dbReference type="ARBA" id="ARBA00010617"/>
    </source>
</evidence>
<dbReference type="PANTHER" id="PTHR24292:SF54">
    <property type="entry name" value="CYP9F3-RELATED"/>
    <property type="match status" value="1"/>
</dbReference>
<keyword evidence="6" id="KW-0479">Metal-binding</keyword>
<proteinExistence type="inferred from homology"/>
<dbReference type="Pfam" id="PF00067">
    <property type="entry name" value="p450"/>
    <property type="match status" value="1"/>
</dbReference>
<dbReference type="InterPro" id="IPR036396">
    <property type="entry name" value="Cyt_P450_sf"/>
</dbReference>
<keyword evidence="10" id="KW-0408">Iron</keyword>
<keyword evidence="11" id="KW-0503">Monooxygenase</keyword>
<dbReference type="PRINTS" id="PR00464">
    <property type="entry name" value="EP450II"/>
</dbReference>
<keyword evidence="9" id="KW-0560">Oxidoreductase</keyword>
<comment type="cofactor">
    <cofactor evidence="1">
        <name>heme</name>
        <dbReference type="ChEBI" id="CHEBI:30413"/>
    </cofactor>
</comment>
<dbReference type="GO" id="GO:0004497">
    <property type="term" value="F:monooxygenase activity"/>
    <property type="evidence" value="ECO:0007669"/>
    <property type="project" value="UniProtKB-KW"/>
</dbReference>
<evidence type="ECO:0000256" key="9">
    <source>
        <dbReference type="ARBA" id="ARBA00023002"/>
    </source>
</evidence>
<dbReference type="InterPro" id="IPR050476">
    <property type="entry name" value="Insect_CytP450_Detox"/>
</dbReference>
<organism evidence="14 15">
    <name type="scientific">Homarus americanus</name>
    <name type="common">American lobster</name>
    <dbReference type="NCBI Taxonomy" id="6706"/>
    <lineage>
        <taxon>Eukaryota</taxon>
        <taxon>Metazoa</taxon>
        <taxon>Ecdysozoa</taxon>
        <taxon>Arthropoda</taxon>
        <taxon>Crustacea</taxon>
        <taxon>Multicrustacea</taxon>
        <taxon>Malacostraca</taxon>
        <taxon>Eumalacostraca</taxon>
        <taxon>Eucarida</taxon>
        <taxon>Decapoda</taxon>
        <taxon>Pleocyemata</taxon>
        <taxon>Astacidea</taxon>
        <taxon>Nephropoidea</taxon>
        <taxon>Nephropidae</taxon>
        <taxon>Homarus</taxon>
    </lineage>
</organism>